<reference evidence="12 13" key="1">
    <citation type="submission" date="2024-10" db="EMBL/GenBank/DDBJ databases">
        <title>Updated reference genomes for cyclostephanoid diatoms.</title>
        <authorList>
            <person name="Roberts W.R."/>
            <person name="Alverson A.J."/>
        </authorList>
    </citation>
    <scope>NUCLEOTIDE SEQUENCE [LARGE SCALE GENOMIC DNA]</scope>
    <source>
        <strain evidence="12 13">AJA232-27</strain>
    </source>
</reference>
<comment type="subcellular location">
    <subcellularLocation>
        <location evidence="8">Mitochondrion matrix</location>
    </subcellularLocation>
</comment>
<dbReference type="GO" id="GO:0004740">
    <property type="term" value="F:pyruvate dehydrogenase (acetyl-transferring) kinase activity"/>
    <property type="evidence" value="ECO:0007669"/>
    <property type="project" value="UniProtKB-EC"/>
</dbReference>
<dbReference type="Gene3D" id="3.30.565.10">
    <property type="entry name" value="Histidine kinase-like ATPase, C-terminal domain"/>
    <property type="match status" value="1"/>
</dbReference>
<accession>A0ABD3M6M2</accession>
<dbReference type="PANTHER" id="PTHR11947:SF3">
    <property type="entry name" value="[PYRUVATE DEHYDROGENASE (ACETYL-TRANSFERRING)] KINASE, MITOCHONDRIAL"/>
    <property type="match status" value="1"/>
</dbReference>
<organism evidence="12 13">
    <name type="scientific">Discostella pseudostelligera</name>
    <dbReference type="NCBI Taxonomy" id="259834"/>
    <lineage>
        <taxon>Eukaryota</taxon>
        <taxon>Sar</taxon>
        <taxon>Stramenopiles</taxon>
        <taxon>Ochrophyta</taxon>
        <taxon>Bacillariophyta</taxon>
        <taxon>Coscinodiscophyceae</taxon>
        <taxon>Thalassiosirophycidae</taxon>
        <taxon>Stephanodiscales</taxon>
        <taxon>Stephanodiscaceae</taxon>
        <taxon>Discostella</taxon>
    </lineage>
</organism>
<dbReference type="EMBL" id="JALLBG020000200">
    <property type="protein sequence ID" value="KAL3759403.1"/>
    <property type="molecule type" value="Genomic_DNA"/>
</dbReference>
<evidence type="ECO:0000256" key="3">
    <source>
        <dbReference type="ARBA" id="ARBA00022741"/>
    </source>
</evidence>
<dbReference type="InterPro" id="IPR036784">
    <property type="entry name" value="AK/P_DHK_N_sf"/>
</dbReference>
<comment type="similarity">
    <text evidence="1 8">Belongs to the PDK/BCKDK protein kinase family.</text>
</comment>
<dbReference type="Gene3D" id="1.20.140.20">
    <property type="entry name" value="Alpha-ketoacid/pyruvate dehydrogenase kinase, N-terminal domain"/>
    <property type="match status" value="1"/>
</dbReference>
<dbReference type="AlphaFoldDB" id="A0ABD3M6M2"/>
<feature type="compositionally biased region" description="Low complexity" evidence="9">
    <location>
        <begin position="130"/>
        <end position="139"/>
    </location>
</feature>
<dbReference type="PANTHER" id="PTHR11947">
    <property type="entry name" value="PYRUVATE DEHYDROGENASE KINASE"/>
    <property type="match status" value="1"/>
</dbReference>
<comment type="catalytic activity">
    <reaction evidence="7">
        <text>L-seryl-[pyruvate dehydrogenase E1 alpha subunit] + ATP = O-phospho-L-seryl-[pyruvate dehydrogenase E1 alpha subunit] + ADP + H(+)</text>
        <dbReference type="Rhea" id="RHEA:23052"/>
        <dbReference type="Rhea" id="RHEA-COMP:13689"/>
        <dbReference type="Rhea" id="RHEA-COMP:13690"/>
        <dbReference type="ChEBI" id="CHEBI:15378"/>
        <dbReference type="ChEBI" id="CHEBI:29999"/>
        <dbReference type="ChEBI" id="CHEBI:30616"/>
        <dbReference type="ChEBI" id="CHEBI:83421"/>
        <dbReference type="ChEBI" id="CHEBI:456216"/>
        <dbReference type="EC" id="2.7.11.2"/>
    </reaction>
</comment>
<dbReference type="Pfam" id="PF02518">
    <property type="entry name" value="HATPase_c"/>
    <property type="match status" value="1"/>
</dbReference>
<sequence length="627" mass="70954">MTPTLSIAAIGARDARHTIRKQAAFLSHLVDSRSEDCCPCSRMMHVHVCDMVQLQCKFNNNKSRNHCLLSGFTSRQNHHNFHHFHHHSHSTLSPSTTHLHNERRHLSSTANNSHSQGVASGENEGHDRPPSTLASSSATTPVKISMDELLALASCQPTALSLETMYKYAPKPNNTNNNDPKFVDIDRLRNSQFLHKELPIRIAQRAIDLFTLPHGLNRTREVQSVANTYIQYLQQLRKFPMPTNAETEREFTKTLKEFILDRHSIPMAISRGLQRLKDDRKAPADARRLAEMEEALTRFFTARVGLRFLVEHHVLSGSGDNSDTLYRRQLESEGGLELLDQENYANLEGSNNHENFCGAIQKNCDPVKEVKRTVARVTKLCRESYGIAPEIEVVDCTPDKDANIWFTYVPHHLRYMLAELLKNSCRATVRNYLSGANTQKEDHTKHHHDRTGGIHDAPSLPPIKVVVTKGEEDVTIKIADRGGGMPRSVTNRIWTFAHSTLNKESRTQEDEYDFGRDEFTGSHIRGFGLPMTRIYARYFGGEVTVKSLEGYGVDAYLYLPVLGVACENLPQRVVRSPGNLDSSYPAMILDGDGYYDDFYEDSNVRRFDSTTDPKKTSVLDTLDERAL</sequence>
<comment type="caution">
    <text evidence="12">The sequence shown here is derived from an EMBL/GenBank/DDBJ whole genome shotgun (WGS) entry which is preliminary data.</text>
</comment>
<evidence type="ECO:0000256" key="9">
    <source>
        <dbReference type="SAM" id="MobiDB-lite"/>
    </source>
</evidence>
<dbReference type="GO" id="GO:0005759">
    <property type="term" value="C:mitochondrial matrix"/>
    <property type="evidence" value="ECO:0007669"/>
    <property type="project" value="UniProtKB-SubCell"/>
</dbReference>
<evidence type="ECO:0000256" key="1">
    <source>
        <dbReference type="ARBA" id="ARBA00006155"/>
    </source>
</evidence>
<proteinExistence type="inferred from homology"/>
<evidence type="ECO:0000256" key="2">
    <source>
        <dbReference type="ARBA" id="ARBA00022679"/>
    </source>
</evidence>
<evidence type="ECO:0000256" key="5">
    <source>
        <dbReference type="ARBA" id="ARBA00022840"/>
    </source>
</evidence>
<feature type="compositionally biased region" description="Polar residues" evidence="9">
    <location>
        <begin position="107"/>
        <end position="118"/>
    </location>
</feature>
<dbReference type="EC" id="2.7.11.-" evidence="8"/>
<evidence type="ECO:0000313" key="13">
    <source>
        <dbReference type="Proteomes" id="UP001530293"/>
    </source>
</evidence>
<name>A0ABD3M6M2_9STRA</name>
<keyword evidence="2 8" id="KW-0808">Transferase</keyword>
<dbReference type="Proteomes" id="UP001530293">
    <property type="component" value="Unassembled WGS sequence"/>
</dbReference>
<evidence type="ECO:0000256" key="4">
    <source>
        <dbReference type="ARBA" id="ARBA00022777"/>
    </source>
</evidence>
<feature type="domain" description="Histidine kinase/HSP90-like ATPase" evidence="10">
    <location>
        <begin position="410"/>
        <end position="561"/>
    </location>
</feature>
<dbReference type="Pfam" id="PF10436">
    <property type="entry name" value="BCDHK_Adom3"/>
    <property type="match status" value="1"/>
</dbReference>
<evidence type="ECO:0000256" key="6">
    <source>
        <dbReference type="ARBA" id="ARBA00023128"/>
    </source>
</evidence>
<evidence type="ECO:0000256" key="8">
    <source>
        <dbReference type="RuleBase" id="RU366032"/>
    </source>
</evidence>
<evidence type="ECO:0000256" key="7">
    <source>
        <dbReference type="ARBA" id="ARBA00048201"/>
    </source>
</evidence>
<keyword evidence="6 8" id="KW-0496">Mitochondrion</keyword>
<evidence type="ECO:0000259" key="11">
    <source>
        <dbReference type="Pfam" id="PF10436"/>
    </source>
</evidence>
<evidence type="ECO:0000259" key="10">
    <source>
        <dbReference type="Pfam" id="PF02518"/>
    </source>
</evidence>
<dbReference type="InterPro" id="IPR018955">
    <property type="entry name" value="BCDHK/PDK_N"/>
</dbReference>
<feature type="region of interest" description="Disordered" evidence="9">
    <location>
        <begin position="107"/>
        <end position="139"/>
    </location>
</feature>
<dbReference type="InterPro" id="IPR039028">
    <property type="entry name" value="BCKD/PDK"/>
</dbReference>
<keyword evidence="3 8" id="KW-0547">Nucleotide-binding</keyword>
<dbReference type="SUPFAM" id="SSF55874">
    <property type="entry name" value="ATPase domain of HSP90 chaperone/DNA topoisomerase II/histidine kinase"/>
    <property type="match status" value="1"/>
</dbReference>
<evidence type="ECO:0000313" key="12">
    <source>
        <dbReference type="EMBL" id="KAL3759403.1"/>
    </source>
</evidence>
<keyword evidence="4 8" id="KW-0418">Kinase</keyword>
<feature type="region of interest" description="Disordered" evidence="9">
    <location>
        <begin position="436"/>
        <end position="455"/>
    </location>
</feature>
<feature type="domain" description="Branched-chain alpha-ketoacid dehydrogenase kinase/Pyruvate dehydrogenase kinase N-terminal" evidence="11">
    <location>
        <begin position="160"/>
        <end position="321"/>
    </location>
</feature>
<dbReference type="GO" id="GO:0005524">
    <property type="term" value="F:ATP binding"/>
    <property type="evidence" value="ECO:0007669"/>
    <property type="project" value="UniProtKB-UniRule"/>
</dbReference>
<keyword evidence="5 8" id="KW-0067">ATP-binding</keyword>
<dbReference type="InterPro" id="IPR036890">
    <property type="entry name" value="HATPase_C_sf"/>
</dbReference>
<dbReference type="InterPro" id="IPR003594">
    <property type="entry name" value="HATPase_dom"/>
</dbReference>
<keyword evidence="13" id="KW-1185">Reference proteome</keyword>
<protein>
    <recommendedName>
        <fullName evidence="8">Protein-serine/threonine kinase</fullName>
        <ecNumber evidence="8">2.7.11.-</ecNumber>
    </recommendedName>
</protein>
<gene>
    <name evidence="12" type="ORF">ACHAWU_000702</name>
</gene>
<dbReference type="SUPFAM" id="SSF69012">
    <property type="entry name" value="alpha-ketoacid dehydrogenase kinase, N-terminal domain"/>
    <property type="match status" value="1"/>
</dbReference>